<dbReference type="SUPFAM" id="SSF101874">
    <property type="entry name" value="YceI-like"/>
    <property type="match status" value="1"/>
</dbReference>
<reference evidence="2" key="1">
    <citation type="submission" date="2021-01" db="EMBL/GenBank/DDBJ databases">
        <authorList>
            <person name="Corre E."/>
            <person name="Pelletier E."/>
            <person name="Niang G."/>
            <person name="Scheremetjew M."/>
            <person name="Finn R."/>
            <person name="Kale V."/>
            <person name="Holt S."/>
            <person name="Cochrane G."/>
            <person name="Meng A."/>
            <person name="Brown T."/>
            <person name="Cohen L."/>
        </authorList>
    </citation>
    <scope>NUCLEOTIDE SEQUENCE</scope>
    <source>
        <strain evidence="2">NIES-381</strain>
    </source>
</reference>
<accession>A0A6U8P2S0</accession>
<dbReference type="EMBL" id="HBGA01150777">
    <property type="protein sequence ID" value="CAD9043606.1"/>
    <property type="molecule type" value="Transcribed_RNA"/>
</dbReference>
<dbReference type="Gene3D" id="2.40.128.110">
    <property type="entry name" value="Lipid/polyisoprenoid-binding, YceI-like"/>
    <property type="match status" value="1"/>
</dbReference>
<dbReference type="InterPro" id="IPR036761">
    <property type="entry name" value="TTHA0802/YceI-like_sf"/>
</dbReference>
<gene>
    <name evidence="2" type="ORF">EGYM00392_LOCUS54788</name>
    <name evidence="3" type="ORF">EGYM00392_LOCUS54789</name>
</gene>
<dbReference type="AlphaFoldDB" id="A0A6U8P2S0"/>
<organism evidence="2">
    <name type="scientific">Eutreptiella gymnastica</name>
    <dbReference type="NCBI Taxonomy" id="73025"/>
    <lineage>
        <taxon>Eukaryota</taxon>
        <taxon>Discoba</taxon>
        <taxon>Euglenozoa</taxon>
        <taxon>Euglenida</taxon>
        <taxon>Spirocuta</taxon>
        <taxon>Euglenophyceae</taxon>
        <taxon>Eutreptiales</taxon>
        <taxon>Eutreptiaceae</taxon>
        <taxon>Eutreptiella</taxon>
    </lineage>
</organism>
<protein>
    <recommendedName>
        <fullName evidence="1">Lipid/polyisoprenoid-binding YceI-like domain-containing protein</fullName>
    </recommendedName>
</protein>
<feature type="domain" description="Lipid/polyisoprenoid-binding YceI-like" evidence="1">
    <location>
        <begin position="69"/>
        <end position="228"/>
    </location>
</feature>
<dbReference type="EMBL" id="HBGA01150775">
    <property type="protein sequence ID" value="CAD9043605.1"/>
    <property type="molecule type" value="Transcribed_RNA"/>
</dbReference>
<dbReference type="Pfam" id="PF04264">
    <property type="entry name" value="YceI"/>
    <property type="match status" value="1"/>
</dbReference>
<evidence type="ECO:0000259" key="1">
    <source>
        <dbReference type="Pfam" id="PF04264"/>
    </source>
</evidence>
<proteinExistence type="predicted"/>
<name>A0A6U8P2S0_9EUGL</name>
<sequence>MRKFALTAFAGCAAAYGTNQYQPMALHAKSMWGAPSVVEYKRDLDKSNLKLWLSKKGVLSAVGHNLVLKVNDWDSKISMNSSGECELYVEVQTPSIEVDCHWVPNDKGKHDGLDGKKVELKPMENWAIKQIHGTMRGKDILQVDKFPTVVYKGKAVKKAGALNFEGTLSLKGKDNSLACNSVITVEADMMGAPYFVMKGETKLLQSNWGIKPLSQFMGSLQLKDEITARWEVHFVAKYD</sequence>
<evidence type="ECO:0000313" key="3">
    <source>
        <dbReference type="EMBL" id="CAD9043606.1"/>
    </source>
</evidence>
<dbReference type="InterPro" id="IPR007372">
    <property type="entry name" value="Lipid/polyisoprenoid-bd_YceI"/>
</dbReference>
<evidence type="ECO:0000313" key="2">
    <source>
        <dbReference type="EMBL" id="CAD9043605.1"/>
    </source>
</evidence>